<dbReference type="InterPro" id="IPR010237">
    <property type="entry name" value="Pyr-5-nucltdase"/>
</dbReference>
<dbReference type="SFLD" id="SFLDG01129">
    <property type="entry name" value="C1.5:_HAD__Beta-PGM__Phosphata"/>
    <property type="match status" value="1"/>
</dbReference>
<dbReference type="Gene3D" id="1.10.150.450">
    <property type="match status" value="1"/>
</dbReference>
<protein>
    <submittedName>
        <fullName evidence="1">Putative pyrimidine 5'-nucleotidase</fullName>
    </submittedName>
</protein>
<dbReference type="NCBIfam" id="TIGR01993">
    <property type="entry name" value="Pyr-5-nucltdase"/>
    <property type="match status" value="1"/>
</dbReference>
<evidence type="ECO:0000313" key="2">
    <source>
        <dbReference type="Proteomes" id="UP000033202"/>
    </source>
</evidence>
<dbReference type="InterPro" id="IPR036412">
    <property type="entry name" value="HAD-like_sf"/>
</dbReference>
<keyword evidence="2" id="KW-1185">Reference proteome</keyword>
<organism evidence="1 2">
    <name type="scientific">Sphingomonas changbaiensis NBRC 104936</name>
    <dbReference type="NCBI Taxonomy" id="1219043"/>
    <lineage>
        <taxon>Bacteria</taxon>
        <taxon>Pseudomonadati</taxon>
        <taxon>Pseudomonadota</taxon>
        <taxon>Alphaproteobacteria</taxon>
        <taxon>Sphingomonadales</taxon>
        <taxon>Sphingomonadaceae</taxon>
        <taxon>Sphingomonas</taxon>
    </lineage>
</organism>
<dbReference type="STRING" id="1219043.SCH01S_46_00470"/>
<dbReference type="SFLD" id="SFLDG01132">
    <property type="entry name" value="C1.5.3:_5'-Nucleotidase_Like"/>
    <property type="match status" value="1"/>
</dbReference>
<dbReference type="AlphaFoldDB" id="A0A0E9MS66"/>
<dbReference type="PRINTS" id="PR00413">
    <property type="entry name" value="HADHALOGNASE"/>
</dbReference>
<dbReference type="InterPro" id="IPR023214">
    <property type="entry name" value="HAD_sf"/>
</dbReference>
<dbReference type="SFLD" id="SFLDS00003">
    <property type="entry name" value="Haloacid_Dehalogenase"/>
    <property type="match status" value="1"/>
</dbReference>
<sequence>MLPGGPAARAHAMLAALQHVRNWIFDLDNTLYPASADLFGLIDQRMTTFIQTLLGLDWTAARALQKDYFHAHGTTLSGLMAEHGVDPHRFLSYVHDIEMDALTEDRRLVEAVARLPGRKLIFTNGAADYAQRVLARLGLGTSFEAIHDIHACAYTPKPHPDAYRVMAQAFGIDPAESLFIEDMARNLKPAKAIGMTTVWVNNGSEQGREPDDRAYVDYEVTDLGEWLHRILGDEE</sequence>
<dbReference type="Gene3D" id="3.40.50.1000">
    <property type="entry name" value="HAD superfamily/HAD-like"/>
    <property type="match status" value="1"/>
</dbReference>
<evidence type="ECO:0000313" key="1">
    <source>
        <dbReference type="EMBL" id="GAO40338.1"/>
    </source>
</evidence>
<proteinExistence type="predicted"/>
<dbReference type="NCBIfam" id="TIGR01509">
    <property type="entry name" value="HAD-SF-IA-v3"/>
    <property type="match status" value="1"/>
</dbReference>
<dbReference type="PANTHER" id="PTHR12725:SF117">
    <property type="entry name" value="HALOACID DEHALOGENASE-LIKE HYDROLASE"/>
    <property type="match status" value="1"/>
</dbReference>
<dbReference type="PANTHER" id="PTHR12725">
    <property type="entry name" value="HALOACID DEHALOGENASE-LIKE HYDROLASE"/>
    <property type="match status" value="1"/>
</dbReference>
<name>A0A0E9MS66_9SPHN</name>
<comment type="caution">
    <text evidence="1">The sequence shown here is derived from an EMBL/GenBank/DDBJ whole genome shotgun (WGS) entry which is preliminary data.</text>
</comment>
<dbReference type="EMBL" id="BBWU01000046">
    <property type="protein sequence ID" value="GAO40338.1"/>
    <property type="molecule type" value="Genomic_DNA"/>
</dbReference>
<dbReference type="Proteomes" id="UP000033202">
    <property type="component" value="Unassembled WGS sequence"/>
</dbReference>
<gene>
    <name evidence="1" type="ORF">SCH01S_46_00470</name>
</gene>
<accession>A0A0E9MS66</accession>
<dbReference type="SUPFAM" id="SSF56784">
    <property type="entry name" value="HAD-like"/>
    <property type="match status" value="1"/>
</dbReference>
<dbReference type="Pfam" id="PF00702">
    <property type="entry name" value="Hydrolase"/>
    <property type="match status" value="1"/>
</dbReference>
<dbReference type="InterPro" id="IPR006439">
    <property type="entry name" value="HAD-SF_hydro_IA"/>
</dbReference>
<reference evidence="1 2" key="1">
    <citation type="submission" date="2015-04" db="EMBL/GenBank/DDBJ databases">
        <title>Whole genome shotgun sequence of Sphingomonas changbaiensis NBRC 104936.</title>
        <authorList>
            <person name="Katano-Makiyama Y."/>
            <person name="Hosoyama A."/>
            <person name="Hashimoto M."/>
            <person name="Noguchi M."/>
            <person name="Tsuchikane K."/>
            <person name="Ohji S."/>
            <person name="Yamazoe A."/>
            <person name="Ichikawa N."/>
            <person name="Kimura A."/>
            <person name="Fujita N."/>
        </authorList>
    </citation>
    <scope>NUCLEOTIDE SEQUENCE [LARGE SCALE GENOMIC DNA]</scope>
    <source>
        <strain evidence="1 2">NBRC 104936</strain>
    </source>
</reference>